<accession>A0A3B0S1V1</accession>
<dbReference type="PROSITE" id="PS51318">
    <property type="entry name" value="TAT"/>
    <property type="match status" value="1"/>
</dbReference>
<dbReference type="InterPro" id="IPR006311">
    <property type="entry name" value="TAT_signal"/>
</dbReference>
<dbReference type="InterPro" id="IPR012910">
    <property type="entry name" value="Plug_dom"/>
</dbReference>
<dbReference type="InterPro" id="IPR037066">
    <property type="entry name" value="Plug_dom_sf"/>
</dbReference>
<gene>
    <name evidence="6" type="ORF">MNBD_ALPHA05-929</name>
</gene>
<reference evidence="6" key="1">
    <citation type="submission" date="2018-06" db="EMBL/GenBank/DDBJ databases">
        <authorList>
            <person name="Zhirakovskaya E."/>
        </authorList>
    </citation>
    <scope>NUCLEOTIDE SEQUENCE</scope>
</reference>
<dbReference type="Gene3D" id="2.40.170.20">
    <property type="entry name" value="TonB-dependent receptor, beta-barrel domain"/>
    <property type="match status" value="1"/>
</dbReference>
<dbReference type="Pfam" id="PF00593">
    <property type="entry name" value="TonB_dep_Rec_b-barrel"/>
    <property type="match status" value="1"/>
</dbReference>
<dbReference type="SUPFAM" id="SSF56935">
    <property type="entry name" value="Porins"/>
    <property type="match status" value="1"/>
</dbReference>
<keyword evidence="6" id="KW-0675">Receptor</keyword>
<dbReference type="Pfam" id="PF07715">
    <property type="entry name" value="Plug"/>
    <property type="match status" value="1"/>
</dbReference>
<evidence type="ECO:0000256" key="3">
    <source>
        <dbReference type="ARBA" id="ARBA00023237"/>
    </source>
</evidence>
<evidence type="ECO:0000256" key="2">
    <source>
        <dbReference type="ARBA" id="ARBA00023136"/>
    </source>
</evidence>
<evidence type="ECO:0000259" key="5">
    <source>
        <dbReference type="Pfam" id="PF07715"/>
    </source>
</evidence>
<dbReference type="InterPro" id="IPR036942">
    <property type="entry name" value="Beta-barrel_TonB_sf"/>
</dbReference>
<evidence type="ECO:0000313" key="6">
    <source>
        <dbReference type="EMBL" id="VAV89455.1"/>
    </source>
</evidence>
<keyword evidence="2" id="KW-0472">Membrane</keyword>
<feature type="domain" description="TonB-dependent receptor plug" evidence="5">
    <location>
        <begin position="57"/>
        <end position="175"/>
    </location>
</feature>
<dbReference type="EMBL" id="UOEH01000009">
    <property type="protein sequence ID" value="VAV89455.1"/>
    <property type="molecule type" value="Genomic_DNA"/>
</dbReference>
<evidence type="ECO:0000259" key="4">
    <source>
        <dbReference type="Pfam" id="PF00593"/>
    </source>
</evidence>
<keyword evidence="3" id="KW-0998">Cell outer membrane</keyword>
<dbReference type="AlphaFoldDB" id="A0A3B0S1V1"/>
<feature type="domain" description="TonB-dependent receptor-like beta-barrel" evidence="4">
    <location>
        <begin position="576"/>
        <end position="997"/>
    </location>
</feature>
<evidence type="ECO:0000256" key="1">
    <source>
        <dbReference type="ARBA" id="ARBA00004442"/>
    </source>
</evidence>
<dbReference type="PANTHER" id="PTHR47234:SF2">
    <property type="entry name" value="TONB-DEPENDENT RECEPTOR"/>
    <property type="match status" value="1"/>
</dbReference>
<dbReference type="GO" id="GO:0009279">
    <property type="term" value="C:cell outer membrane"/>
    <property type="evidence" value="ECO:0007669"/>
    <property type="project" value="UniProtKB-SubCell"/>
</dbReference>
<dbReference type="PANTHER" id="PTHR47234">
    <property type="match status" value="1"/>
</dbReference>
<protein>
    <submittedName>
        <fullName evidence="6">TonB-dependent receptor</fullName>
    </submittedName>
</protein>
<comment type="subcellular location">
    <subcellularLocation>
        <location evidence="1">Cell outer membrane</location>
    </subcellularLocation>
</comment>
<sequence>MKNTKQRLSIRRALLEGTIITSLLAMGGTALAQEADAVTKDQIIVTGSRILTDAATSASSPVLSIGGDDIATSGKTDITQLLRETPSLQGSLPANFSAFNGAGTEDSDLGIGFLNLRSLGIARTLVLQNGRRHVAGTAGQASVDISNIPVSMLDRVEVLTGGASSIYGADAVSGVVNFILRDGGDYDGLEVRAQGGITGKGDAEDAFLSVATGFEFDGGRGSTVVGVEYTRTRAVFASDRSFAGSGLRTFAPNNAAVAASLGIDPNADNTFVPDYRLPISSRFGIIALGDTTSPPSAFVSVASSPDGTFGTVGSANIPVVQIFDNGTLRPFNGGDIFIDAFDAIGGDGIAANPDIELVLPKTSRVVLNANTTYEVAKGVNFFVESKFAFTDTFDSNQVNGFNDDIPIALDNPFIPAELQTQIASLQADGLTPLIVMSRDTLDNDVRPRPNAERTTFRIVGGFMGDLTDTISYEVSFNYGRTSAITKNSNVRLEDRFFAAVDAVTDPGTGNIVCRSDLDPNAEPPLSPFPEPRSGFNTFNPGDGTCAPINLFGENTITGAGADFAFVDTISRTVLTQEVLLASLSGDSSALFELPAGPIGWAGGFEYRREKSNFTPDSLNTAGLTFGSVSAGPTQPSGGQYSVYEGFFEAKIPLLRDMPLVEFLEANGSVRISDYNTIGTTTTWAVGGRYGPTDWLTFRGTYSKAVRAPNIGELFAPQNPALIGATQDPCNPQFINAGTAFRAANCALFVAPGFNSTTFNSAFVSGLSGGNPALNEEQATTITAGFVFTPTEGPLDGLTIIADFYDIKIIDAIGSLAPFDVAQACVDLPDINNQFCDQIFRDPTDGFITGFVSGQINLGSLETRGVDWAVTYTLDVPKMAGRADLGSLTLSSVGTRFFRYNEFQDPTDLSVFENRLGAFARPEWIVNFRASWQLDDFNFGWAGRLASSQLLPGIDNSDIQSNPTFSDPFRTGSAFVHDITMDYQISDSINIYGGVNNVLDRDPFVGTLSRPAGPRGRFFFVGVRANL</sequence>
<dbReference type="Gene3D" id="2.170.130.10">
    <property type="entry name" value="TonB-dependent receptor, plug domain"/>
    <property type="match status" value="1"/>
</dbReference>
<organism evidence="6">
    <name type="scientific">hydrothermal vent metagenome</name>
    <dbReference type="NCBI Taxonomy" id="652676"/>
    <lineage>
        <taxon>unclassified sequences</taxon>
        <taxon>metagenomes</taxon>
        <taxon>ecological metagenomes</taxon>
    </lineage>
</organism>
<dbReference type="InterPro" id="IPR000531">
    <property type="entry name" value="Beta-barrel_TonB"/>
</dbReference>
<proteinExistence type="predicted"/>
<name>A0A3B0S1V1_9ZZZZ</name>